<dbReference type="PANTHER" id="PTHR44207:SF2">
    <property type="entry name" value="REPEAT PROTEIN, PUTATIVE-RELATED"/>
    <property type="match status" value="1"/>
</dbReference>
<keyword evidence="1" id="KW-0040">ANK repeat</keyword>
<dbReference type="EnsemblMetazoa" id="Aqu2.1.23932_001">
    <property type="protein sequence ID" value="Aqu2.1.23932_001"/>
    <property type="gene ID" value="Aqu2.1.23932"/>
</dbReference>
<dbReference type="PROSITE" id="PS50297">
    <property type="entry name" value="ANK_REP_REGION"/>
    <property type="match status" value="2"/>
</dbReference>
<dbReference type="InterPro" id="IPR002110">
    <property type="entry name" value="Ankyrin_rpt"/>
</dbReference>
<protein>
    <submittedName>
        <fullName evidence="2">Uncharacterized protein</fullName>
    </submittedName>
</protein>
<evidence type="ECO:0000313" key="2">
    <source>
        <dbReference type="EnsemblMetazoa" id="Aqu2.1.23932_001"/>
    </source>
</evidence>
<dbReference type="SUPFAM" id="SSF48403">
    <property type="entry name" value="Ankyrin repeat"/>
    <property type="match status" value="1"/>
</dbReference>
<feature type="repeat" description="ANK" evidence="1">
    <location>
        <begin position="35"/>
        <end position="67"/>
    </location>
</feature>
<dbReference type="Pfam" id="PF12796">
    <property type="entry name" value="Ank_2"/>
    <property type="match status" value="1"/>
</dbReference>
<dbReference type="PROSITE" id="PS50088">
    <property type="entry name" value="ANK_REPEAT"/>
    <property type="match status" value="2"/>
</dbReference>
<reference evidence="2" key="1">
    <citation type="submission" date="2017-05" db="UniProtKB">
        <authorList>
            <consortium name="EnsemblMetazoa"/>
        </authorList>
    </citation>
    <scope>IDENTIFICATION</scope>
</reference>
<dbReference type="InParanoid" id="A0A1X7U7M3"/>
<feature type="repeat" description="ANK" evidence="1">
    <location>
        <begin position="68"/>
        <end position="93"/>
    </location>
</feature>
<dbReference type="PANTHER" id="PTHR44207">
    <property type="entry name" value="SURFACE ANTIGEN BSPA-LIKE-RELATED"/>
    <property type="match status" value="1"/>
</dbReference>
<dbReference type="eggNOG" id="KOG4177">
    <property type="taxonomic scope" value="Eukaryota"/>
</dbReference>
<dbReference type="OrthoDB" id="71307at2759"/>
<dbReference type="AlphaFoldDB" id="A0A1X7U7M3"/>
<name>A0A1X7U7M3_AMPQE</name>
<evidence type="ECO:0000256" key="1">
    <source>
        <dbReference type="PROSITE-ProRule" id="PRU00023"/>
    </source>
</evidence>
<organism evidence="2">
    <name type="scientific">Amphimedon queenslandica</name>
    <name type="common">Sponge</name>
    <dbReference type="NCBI Taxonomy" id="400682"/>
    <lineage>
        <taxon>Eukaryota</taxon>
        <taxon>Metazoa</taxon>
        <taxon>Porifera</taxon>
        <taxon>Demospongiae</taxon>
        <taxon>Heteroscleromorpha</taxon>
        <taxon>Haplosclerida</taxon>
        <taxon>Niphatidae</taxon>
        <taxon>Amphimedon</taxon>
    </lineage>
</organism>
<accession>A0A1X7U7M3</accession>
<dbReference type="Gene3D" id="1.25.40.20">
    <property type="entry name" value="Ankyrin repeat-containing domain"/>
    <property type="match status" value="1"/>
</dbReference>
<sequence length="136" mass="15112">FGITLLHCAGKSGKVEVLEFWIKRGEYDVNVKANSKRTPLFDAVKSGSIEAVDILLTNGARTDVVSEYGNTPLLLAIEEGRSTEIIKSLITKGQADVTAACEKYCINPELSRSEITELLITKMRKTMEYSQPFQIR</sequence>
<proteinExistence type="predicted"/>
<dbReference type="InterPro" id="IPR036770">
    <property type="entry name" value="Ankyrin_rpt-contain_sf"/>
</dbReference>
<dbReference type="SMART" id="SM00248">
    <property type="entry name" value="ANK"/>
    <property type="match status" value="3"/>
</dbReference>